<reference evidence="2 3" key="1">
    <citation type="submission" date="2018-08" db="EMBL/GenBank/DDBJ databases">
        <title>Streptomyces NEAU-D10 sp. nov., a novel Actinomycete isolated from soil.</title>
        <authorList>
            <person name="Jin L."/>
        </authorList>
    </citation>
    <scope>NUCLEOTIDE SEQUENCE [LARGE SCALE GENOMIC DNA]</scope>
    <source>
        <strain evidence="2 3">NEAU-D10</strain>
    </source>
</reference>
<keyword evidence="3" id="KW-1185">Reference proteome</keyword>
<protein>
    <submittedName>
        <fullName evidence="2">Uncharacterized protein</fullName>
    </submittedName>
</protein>
<comment type="caution">
    <text evidence="2">The sequence shown here is derived from an EMBL/GenBank/DDBJ whole genome shotgun (WGS) entry which is preliminary data.</text>
</comment>
<feature type="compositionally biased region" description="Low complexity" evidence="1">
    <location>
        <begin position="34"/>
        <end position="53"/>
    </location>
</feature>
<dbReference type="RefSeq" id="WP_128502359.1">
    <property type="nucleotide sequence ID" value="NZ_QUAC01000005.1"/>
</dbReference>
<dbReference type="EMBL" id="QUAC01000005">
    <property type="protein sequence ID" value="REK92172.1"/>
    <property type="molecule type" value="Genomic_DNA"/>
</dbReference>
<organism evidence="2 3">
    <name type="scientific">Streptomyces inhibens</name>
    <dbReference type="NCBI Taxonomy" id="2293571"/>
    <lineage>
        <taxon>Bacteria</taxon>
        <taxon>Bacillati</taxon>
        <taxon>Actinomycetota</taxon>
        <taxon>Actinomycetes</taxon>
        <taxon>Kitasatosporales</taxon>
        <taxon>Streptomycetaceae</taxon>
        <taxon>Streptomyces</taxon>
    </lineage>
</organism>
<evidence type="ECO:0000313" key="2">
    <source>
        <dbReference type="EMBL" id="REK92172.1"/>
    </source>
</evidence>
<dbReference type="AlphaFoldDB" id="A0A371QBV0"/>
<name>A0A371QBV0_STRIH</name>
<evidence type="ECO:0000256" key="1">
    <source>
        <dbReference type="SAM" id="MobiDB-lite"/>
    </source>
</evidence>
<proteinExistence type="predicted"/>
<accession>A0A371QBV0</accession>
<evidence type="ECO:0000313" key="3">
    <source>
        <dbReference type="Proteomes" id="UP000262477"/>
    </source>
</evidence>
<gene>
    <name evidence="2" type="ORF">DY245_00525</name>
</gene>
<sequence length="71" mass="7512">MRQFDLKAEAEMRLRSDKLAAELARKRREELGAAEDGAQAPAPADATGTAGATDADDEDSSHDTGQSPALR</sequence>
<feature type="region of interest" description="Disordered" evidence="1">
    <location>
        <begin position="26"/>
        <end position="71"/>
    </location>
</feature>
<dbReference type="Proteomes" id="UP000262477">
    <property type="component" value="Unassembled WGS sequence"/>
</dbReference>